<sequence>MASKIPTEPPPSYEATSSSSNPQDPSHLTIPHKTRSGIPPSHRRSMEDESRALPAGWLRQYDPETHHQFFVDQHASPPRSIWHHPYDDEQYLSSLSPSERTRIASLHPVPNHADMVAESSGDDDDEHFQHDAPLPPREEHPPTGAKKLGRKMKDKLTSSTHEQRQQ</sequence>
<feature type="non-terminal residue" evidence="2">
    <location>
        <position position="166"/>
    </location>
</feature>
<dbReference type="Proteomes" id="UP000469559">
    <property type="component" value="Unassembled WGS sequence"/>
</dbReference>
<evidence type="ECO:0000256" key="1">
    <source>
        <dbReference type="SAM" id="MobiDB-lite"/>
    </source>
</evidence>
<feature type="region of interest" description="Disordered" evidence="1">
    <location>
        <begin position="91"/>
        <end position="166"/>
    </location>
</feature>
<gene>
    <name evidence="2" type="ORF">LARI1_G004343</name>
</gene>
<reference evidence="2 3" key="1">
    <citation type="submission" date="2018-05" db="EMBL/GenBank/DDBJ databases">
        <title>Whole genome sequencing for identification of molecular markers to develop diagnostic detection tools for the regulated plant pathogen Lachnellula willkommii.</title>
        <authorList>
            <person name="Giroux E."/>
            <person name="Bilodeau G."/>
        </authorList>
    </citation>
    <scope>NUCLEOTIDE SEQUENCE [LARGE SCALE GENOMIC DNA]</scope>
    <source>
        <strain evidence="2 3">CBS 203.66</strain>
    </source>
</reference>
<dbReference type="OrthoDB" id="2367685at2759"/>
<evidence type="ECO:0008006" key="4">
    <source>
        <dbReference type="Google" id="ProtNLM"/>
    </source>
</evidence>
<dbReference type="EMBL" id="QGMF01000254">
    <property type="protein sequence ID" value="TVY17467.1"/>
    <property type="molecule type" value="Genomic_DNA"/>
</dbReference>
<organism evidence="2 3">
    <name type="scientific">Lachnellula arida</name>
    <dbReference type="NCBI Taxonomy" id="1316785"/>
    <lineage>
        <taxon>Eukaryota</taxon>
        <taxon>Fungi</taxon>
        <taxon>Dikarya</taxon>
        <taxon>Ascomycota</taxon>
        <taxon>Pezizomycotina</taxon>
        <taxon>Leotiomycetes</taxon>
        <taxon>Helotiales</taxon>
        <taxon>Lachnaceae</taxon>
        <taxon>Lachnellula</taxon>
    </lineage>
</organism>
<proteinExistence type="predicted"/>
<accession>A0A8T9BCE2</accession>
<keyword evidence="3" id="KW-1185">Reference proteome</keyword>
<feature type="compositionally biased region" description="Polar residues" evidence="1">
    <location>
        <begin position="14"/>
        <end position="26"/>
    </location>
</feature>
<comment type="caution">
    <text evidence="2">The sequence shown here is derived from an EMBL/GenBank/DDBJ whole genome shotgun (WGS) entry which is preliminary data.</text>
</comment>
<feature type="region of interest" description="Disordered" evidence="1">
    <location>
        <begin position="1"/>
        <end position="59"/>
    </location>
</feature>
<name>A0A8T9BCE2_9HELO</name>
<protein>
    <recommendedName>
        <fullName evidence="4">WW domain-containing protein</fullName>
    </recommendedName>
</protein>
<evidence type="ECO:0000313" key="2">
    <source>
        <dbReference type="EMBL" id="TVY17467.1"/>
    </source>
</evidence>
<dbReference type="AlphaFoldDB" id="A0A8T9BCE2"/>
<evidence type="ECO:0000313" key="3">
    <source>
        <dbReference type="Proteomes" id="UP000469559"/>
    </source>
</evidence>